<dbReference type="InterPro" id="IPR001466">
    <property type="entry name" value="Beta-lactam-related"/>
</dbReference>
<dbReference type="EMBL" id="JAPFQP010000001">
    <property type="protein sequence ID" value="MCX2718644.1"/>
    <property type="molecule type" value="Genomic_DNA"/>
</dbReference>
<dbReference type="Proteomes" id="UP001207116">
    <property type="component" value="Unassembled WGS sequence"/>
</dbReference>
<reference evidence="3" key="1">
    <citation type="submission" date="2022-11" db="EMBL/GenBank/DDBJ databases">
        <title>The characterization of three novel Bacteroidetes species and genomic analysis of their roles in tidal elemental geochemical cycles.</title>
        <authorList>
            <person name="Ma K.-J."/>
        </authorList>
    </citation>
    <scope>NUCLEOTIDE SEQUENCE</scope>
    <source>
        <strain evidence="3">M415</strain>
    </source>
</reference>
<accession>A0AAE3MKM7</accession>
<evidence type="ECO:0000256" key="1">
    <source>
        <dbReference type="ARBA" id="ARBA00022801"/>
    </source>
</evidence>
<evidence type="ECO:0000313" key="3">
    <source>
        <dbReference type="EMBL" id="MCX2718644.1"/>
    </source>
</evidence>
<dbReference type="GO" id="GO:0016787">
    <property type="term" value="F:hydrolase activity"/>
    <property type="evidence" value="ECO:0007669"/>
    <property type="project" value="UniProtKB-KW"/>
</dbReference>
<keyword evidence="4" id="KW-1185">Reference proteome</keyword>
<dbReference type="InterPro" id="IPR050789">
    <property type="entry name" value="Diverse_Enzym_Activities"/>
</dbReference>
<feature type="domain" description="Beta-lactamase-related" evidence="2">
    <location>
        <begin position="49"/>
        <end position="396"/>
    </location>
</feature>
<dbReference type="SUPFAM" id="SSF56601">
    <property type="entry name" value="beta-lactamase/transpeptidase-like"/>
    <property type="match status" value="1"/>
</dbReference>
<organism evidence="3 4">
    <name type="scientific">Lentiprolixibacter aurantiacus</name>
    <dbReference type="NCBI Taxonomy" id="2993939"/>
    <lineage>
        <taxon>Bacteria</taxon>
        <taxon>Pseudomonadati</taxon>
        <taxon>Bacteroidota</taxon>
        <taxon>Flavobacteriia</taxon>
        <taxon>Flavobacteriales</taxon>
        <taxon>Flavobacteriaceae</taxon>
        <taxon>Lentiprolixibacter</taxon>
    </lineage>
</organism>
<evidence type="ECO:0000259" key="2">
    <source>
        <dbReference type="Pfam" id="PF00144"/>
    </source>
</evidence>
<dbReference type="AlphaFoldDB" id="A0AAE3MKM7"/>
<dbReference type="InterPro" id="IPR012338">
    <property type="entry name" value="Beta-lactam/transpept-like"/>
</dbReference>
<dbReference type="Gene3D" id="3.40.710.10">
    <property type="entry name" value="DD-peptidase/beta-lactamase superfamily"/>
    <property type="match status" value="1"/>
</dbReference>
<evidence type="ECO:0000313" key="4">
    <source>
        <dbReference type="Proteomes" id="UP001207116"/>
    </source>
</evidence>
<keyword evidence="1 3" id="KW-0378">Hydrolase</keyword>
<protein>
    <submittedName>
        <fullName evidence="3">Serine hydrolase</fullName>
    </submittedName>
</protein>
<dbReference type="PANTHER" id="PTHR43283:SF11">
    <property type="entry name" value="BETA-LACTAMASE-RELATED DOMAIN-CONTAINING PROTEIN"/>
    <property type="match status" value="1"/>
</dbReference>
<comment type="caution">
    <text evidence="3">The sequence shown here is derived from an EMBL/GenBank/DDBJ whole genome shotgun (WGS) entry which is preliminary data.</text>
</comment>
<proteinExistence type="predicted"/>
<sequence>MNTKSKAPRFTQRRNIVLLAVIILVTMVAYVARPKIPIPPDSVQNVTELDAYLETLVNSGSPPGLSMVIVKNDSIVYSKGFGWADRPRNIKATPQTVYHWWSITKIPTAIAILQLQERGKLQLDDPVSRHLPFFEVAYPSDKRTPITIRHLLNHSSGIPDAGGMKLAKWIHHEGEPPLDQTVLIERVFPDYITLKFDPGEDTAYTNIGYMLLGAIIEKTSGQNYRDYIEQNILVPLEMTQTGFKFTKEMEAFEAAGSHPSFSLMSPLLHLMIGSFIRETSNGSIWMERVYTDQEPPSALIGSVMDASRLVRAYLNKGALNGNRILSEESIDLMTNHSHVAEADDEGLYFFRRGIGWHIFKEKGGYKLEHTGGGPGFFTIMQIYPADNLGLVLFCNDITLENYGWKILQLGAGLNWE</sequence>
<dbReference type="Pfam" id="PF00144">
    <property type="entry name" value="Beta-lactamase"/>
    <property type="match status" value="1"/>
</dbReference>
<dbReference type="PANTHER" id="PTHR43283">
    <property type="entry name" value="BETA-LACTAMASE-RELATED"/>
    <property type="match status" value="1"/>
</dbReference>
<name>A0AAE3MKM7_9FLAO</name>
<gene>
    <name evidence="3" type="ORF">OO016_03420</name>
</gene>
<dbReference type="RefSeq" id="WP_266010851.1">
    <property type="nucleotide sequence ID" value="NZ_JAPFQP010000001.1"/>
</dbReference>